<feature type="compositionally biased region" description="Basic residues" evidence="1">
    <location>
        <begin position="58"/>
        <end position="67"/>
    </location>
</feature>
<dbReference type="EMBL" id="JFBX01000927">
    <property type="protein sequence ID" value="KXH24977.1"/>
    <property type="molecule type" value="Genomic_DNA"/>
</dbReference>
<sequence length="209" mass="22899">MVATGLEDQEQEREREKRGMGWEVPLMWRGEMGKGKGGGVMSKDGRRCCEEPEDSGRKRVGGSRRRGGQCASGRGTGMEVHCVNKTEGGTAEARKWRIGGLSNLVDNEEGGRRPVLLDFRLTTPTPDWLHLAMMEELAARLGAFWGPSPGVLDTEAAWWGTLDSGGSSPWPVRGNAPHLTFTPQTRAHLDLDSSPACTHLSHLQFTYVV</sequence>
<feature type="non-terminal residue" evidence="2">
    <location>
        <position position="209"/>
    </location>
</feature>
<dbReference type="Proteomes" id="UP000070328">
    <property type="component" value="Unassembled WGS sequence"/>
</dbReference>
<feature type="compositionally biased region" description="Basic and acidic residues" evidence="1">
    <location>
        <begin position="43"/>
        <end position="57"/>
    </location>
</feature>
<feature type="region of interest" description="Disordered" evidence="1">
    <location>
        <begin position="1"/>
        <end position="74"/>
    </location>
</feature>
<evidence type="ECO:0000313" key="2">
    <source>
        <dbReference type="EMBL" id="KXH24977.1"/>
    </source>
</evidence>
<reference evidence="2 3" key="1">
    <citation type="submission" date="2014-02" db="EMBL/GenBank/DDBJ databases">
        <title>The genome sequence of Colletotrichum simmondsii CBS122122.</title>
        <authorList>
            <person name="Baroncelli R."/>
            <person name="Thon M.R."/>
        </authorList>
    </citation>
    <scope>NUCLEOTIDE SEQUENCE [LARGE SCALE GENOMIC DNA]</scope>
    <source>
        <strain evidence="2 3">CBS122122</strain>
    </source>
</reference>
<proteinExistence type="predicted"/>
<protein>
    <submittedName>
        <fullName evidence="2">Uncharacterized protein</fullName>
    </submittedName>
</protein>
<accession>A0A135RNG3</accession>
<dbReference type="AlphaFoldDB" id="A0A135RNG3"/>
<keyword evidence="3" id="KW-1185">Reference proteome</keyword>
<gene>
    <name evidence="2" type="ORF">CSIM01_13691</name>
</gene>
<organism evidence="2 3">
    <name type="scientific">Colletotrichum simmondsii</name>
    <dbReference type="NCBI Taxonomy" id="703756"/>
    <lineage>
        <taxon>Eukaryota</taxon>
        <taxon>Fungi</taxon>
        <taxon>Dikarya</taxon>
        <taxon>Ascomycota</taxon>
        <taxon>Pezizomycotina</taxon>
        <taxon>Sordariomycetes</taxon>
        <taxon>Hypocreomycetidae</taxon>
        <taxon>Glomerellales</taxon>
        <taxon>Glomerellaceae</taxon>
        <taxon>Colletotrichum</taxon>
        <taxon>Colletotrichum acutatum species complex</taxon>
    </lineage>
</organism>
<name>A0A135RNG3_9PEZI</name>
<evidence type="ECO:0000313" key="3">
    <source>
        <dbReference type="Proteomes" id="UP000070328"/>
    </source>
</evidence>
<evidence type="ECO:0000256" key="1">
    <source>
        <dbReference type="SAM" id="MobiDB-lite"/>
    </source>
</evidence>
<comment type="caution">
    <text evidence="2">The sequence shown here is derived from an EMBL/GenBank/DDBJ whole genome shotgun (WGS) entry which is preliminary data.</text>
</comment>